<dbReference type="EMBL" id="DQ886751">
    <property type="protein sequence ID" value="ABI52668.1"/>
    <property type="molecule type" value="mRNA"/>
</dbReference>
<proteinExistence type="evidence at transcript level"/>
<evidence type="ECO:0000313" key="1">
    <source>
        <dbReference type="EMBL" id="ABI52668.1"/>
    </source>
</evidence>
<dbReference type="AlphaFoldDB" id="Q09JU5"/>
<reference evidence="1" key="1">
    <citation type="journal article" date="2008" name="Insect Biochem. Mol. Biol.">
        <title>Comparative sialomics between hard and soft ticks: implications for the evolution of blood-feeding behavior.</title>
        <authorList>
            <person name="Mans B.J."/>
            <person name="Andersen J.F."/>
            <person name="Francischetti I.M."/>
            <person name="Valenzuela J.G."/>
            <person name="Schwan T.G."/>
            <person name="Pham V.M."/>
            <person name="Garfield M.K."/>
            <person name="Hammer C.H."/>
            <person name="Ribeiro J.M."/>
        </authorList>
    </citation>
    <scope>NUCLEOTIDE SEQUENCE</scope>
    <source>
        <strain evidence="1">AM-59</strain>
        <tissue evidence="1">Adult salivary gland</tissue>
    </source>
</reference>
<feature type="non-terminal residue" evidence="1">
    <location>
        <position position="1"/>
    </location>
</feature>
<organism evidence="1">
    <name type="scientific">Argas monolakensis</name>
    <name type="common">Mono lake bird tick</name>
    <dbReference type="NCBI Taxonomy" id="34602"/>
    <lineage>
        <taxon>Eukaryota</taxon>
        <taxon>Metazoa</taxon>
        <taxon>Ecdysozoa</taxon>
        <taxon>Arthropoda</taxon>
        <taxon>Chelicerata</taxon>
        <taxon>Arachnida</taxon>
        <taxon>Acari</taxon>
        <taxon>Parasitiformes</taxon>
        <taxon>Ixodida</taxon>
        <taxon>Ixodoidea</taxon>
        <taxon>Argasidae</taxon>
        <taxon>Argasinae</taxon>
        <taxon>Argas</taxon>
    </lineage>
</organism>
<protein>
    <submittedName>
        <fullName evidence="1">7DB family</fullName>
    </submittedName>
</protein>
<name>Q09JU5_ARGMO</name>
<accession>Q09JU5</accession>
<sequence>GEHGISGEKCLIFDNAREGRCLNGVCVRSRLEMKKACAQGKNKTSPCRYGHDYLYHNKDFLGCKYYCYNEPHNIAIRKDGEKCLDPRSAEVGYCGYGGWCKRY</sequence>